<keyword evidence="4" id="KW-1185">Reference proteome</keyword>
<accession>A0AAV5MR85</accession>
<reference evidence="2 4" key="1">
    <citation type="journal article" date="2021" name="Commun. Biol.">
        <title>The genome of Shorea leprosula (Dipterocarpaceae) highlights the ecological relevance of drought in aseasonal tropical rainforests.</title>
        <authorList>
            <person name="Ng K.K.S."/>
            <person name="Kobayashi M.J."/>
            <person name="Fawcett J.A."/>
            <person name="Hatakeyama M."/>
            <person name="Paape T."/>
            <person name="Ng C.H."/>
            <person name="Ang C.C."/>
            <person name="Tnah L.H."/>
            <person name="Lee C.T."/>
            <person name="Nishiyama T."/>
            <person name="Sese J."/>
            <person name="O'Brien M.J."/>
            <person name="Copetti D."/>
            <person name="Mohd Noor M.I."/>
            <person name="Ong R.C."/>
            <person name="Putra M."/>
            <person name="Sireger I.Z."/>
            <person name="Indrioko S."/>
            <person name="Kosugi Y."/>
            <person name="Izuno A."/>
            <person name="Isagi Y."/>
            <person name="Lee S.L."/>
            <person name="Shimizu K.K."/>
        </authorList>
    </citation>
    <scope>NUCLEOTIDE SEQUENCE [LARGE SCALE GENOMIC DNA]</scope>
    <source>
        <strain evidence="2">214</strain>
    </source>
</reference>
<evidence type="ECO:0000313" key="2">
    <source>
        <dbReference type="EMBL" id="GKV52325.1"/>
    </source>
</evidence>
<name>A0AAV5MR85_9ROSI</name>
<evidence type="ECO:0000313" key="3">
    <source>
        <dbReference type="EMBL" id="GKV52404.1"/>
    </source>
</evidence>
<dbReference type="Proteomes" id="UP001054252">
    <property type="component" value="Unassembled WGS sequence"/>
</dbReference>
<feature type="compositionally biased region" description="Basic residues" evidence="1">
    <location>
        <begin position="8"/>
        <end position="17"/>
    </location>
</feature>
<dbReference type="EMBL" id="BPVZ01000696">
    <property type="protein sequence ID" value="GKV52404.1"/>
    <property type="molecule type" value="Genomic_DNA"/>
</dbReference>
<comment type="caution">
    <text evidence="2">The sequence shown here is derived from an EMBL/GenBank/DDBJ whole genome shotgun (WGS) entry which is preliminary data.</text>
</comment>
<evidence type="ECO:0000256" key="1">
    <source>
        <dbReference type="SAM" id="MobiDB-lite"/>
    </source>
</evidence>
<feature type="region of interest" description="Disordered" evidence="1">
    <location>
        <begin position="1"/>
        <end position="42"/>
    </location>
</feature>
<organism evidence="2 4">
    <name type="scientific">Rubroshorea leprosula</name>
    <dbReference type="NCBI Taxonomy" id="152421"/>
    <lineage>
        <taxon>Eukaryota</taxon>
        <taxon>Viridiplantae</taxon>
        <taxon>Streptophyta</taxon>
        <taxon>Embryophyta</taxon>
        <taxon>Tracheophyta</taxon>
        <taxon>Spermatophyta</taxon>
        <taxon>Magnoliopsida</taxon>
        <taxon>eudicotyledons</taxon>
        <taxon>Gunneridae</taxon>
        <taxon>Pentapetalae</taxon>
        <taxon>rosids</taxon>
        <taxon>malvids</taxon>
        <taxon>Malvales</taxon>
        <taxon>Dipterocarpaceae</taxon>
        <taxon>Rubroshorea</taxon>
    </lineage>
</organism>
<evidence type="ECO:0000313" key="4">
    <source>
        <dbReference type="Proteomes" id="UP001054252"/>
    </source>
</evidence>
<dbReference type="AlphaFoldDB" id="A0AAV5MR85"/>
<gene>
    <name evidence="2" type="ORF">SLEP1_g58914</name>
    <name evidence="3" type="ORF">SLEP1_g58989</name>
</gene>
<protein>
    <submittedName>
        <fullName evidence="2">Uncharacterized protein</fullName>
    </submittedName>
</protein>
<dbReference type="EMBL" id="BPVZ01000670">
    <property type="protein sequence ID" value="GKV52325.1"/>
    <property type="molecule type" value="Genomic_DNA"/>
</dbReference>
<sequence>MPSSYRMKMIHSPRRTSTRAVRVDSMSSIPSAGSHAFTPNAPSTKTAYVASTAKTWEQLLL</sequence>
<proteinExistence type="predicted"/>